<evidence type="ECO:0000313" key="5">
    <source>
        <dbReference type="Proteomes" id="UP001348817"/>
    </source>
</evidence>
<dbReference type="Gene3D" id="2.40.50.100">
    <property type="match status" value="1"/>
</dbReference>
<dbReference type="Gene3D" id="1.10.287.470">
    <property type="entry name" value="Helix hairpin bin"/>
    <property type="match status" value="1"/>
</dbReference>
<name>A0AAU9CYU3_9BACT</name>
<dbReference type="EMBL" id="AP025314">
    <property type="protein sequence ID" value="BDD10642.1"/>
    <property type="molecule type" value="Genomic_DNA"/>
</dbReference>
<dbReference type="Pfam" id="PF25967">
    <property type="entry name" value="RND-MFP_C"/>
    <property type="match status" value="1"/>
</dbReference>
<dbReference type="SUPFAM" id="SSF111369">
    <property type="entry name" value="HlyD-like secretion proteins"/>
    <property type="match status" value="1"/>
</dbReference>
<dbReference type="KEGG" id="fax:FUAX_30740"/>
<keyword evidence="5" id="KW-1185">Reference proteome</keyword>
<dbReference type="PANTHER" id="PTHR30469">
    <property type="entry name" value="MULTIDRUG RESISTANCE PROTEIN MDTA"/>
    <property type="match status" value="1"/>
</dbReference>
<dbReference type="FunFam" id="2.40.30.170:FF:000010">
    <property type="entry name" value="Efflux RND transporter periplasmic adaptor subunit"/>
    <property type="match status" value="1"/>
</dbReference>
<accession>A0AAU9CYU3</accession>
<gene>
    <name evidence="4" type="ORF">FUAX_30740</name>
</gene>
<dbReference type="PROSITE" id="PS51257">
    <property type="entry name" value="PROKAR_LIPOPROTEIN"/>
    <property type="match status" value="1"/>
</dbReference>
<evidence type="ECO:0000256" key="1">
    <source>
        <dbReference type="ARBA" id="ARBA00009477"/>
    </source>
</evidence>
<sequence length="355" mass="39523">MKYINKILFGALVVGTALGFGSCKKHQGGASQEIPVPVSVTDLRLGSISKFVEASGTVQPKGKVELASEMAGAYRLRRNPKTGRPYALGDKVRKGEVIIKLEDKEYENGIRFESSKLSLDINKQELEKQKKLYEKGGVTLRDMRNSEKSYIDATYAFEDSKIKMDKMLIKAPFDGVITDLPYFSNGVKVKNGEALATVMSYKQLLLEVKLPAKDFMDLKSGQQVLVTNHNLPDDTLKGEVREISPSIDETTRTFKSKITIENSGMLLRPGMFVQANIEVARADSVVVVPKDYLLARRHGKSVFVVEKTRAKERRLRLGIQNKDFVEVKAGLSKGDRMVTKGFETLGNEAKVKVLQ</sequence>
<evidence type="ECO:0000259" key="2">
    <source>
        <dbReference type="Pfam" id="PF25954"/>
    </source>
</evidence>
<feature type="domain" description="Multidrug resistance protein MdtA-like C-terminal permuted SH3" evidence="3">
    <location>
        <begin position="285"/>
        <end position="342"/>
    </location>
</feature>
<dbReference type="NCBIfam" id="TIGR01730">
    <property type="entry name" value="RND_mfp"/>
    <property type="match status" value="1"/>
</dbReference>
<dbReference type="Gene3D" id="2.40.30.170">
    <property type="match status" value="1"/>
</dbReference>
<dbReference type="GO" id="GO:0015562">
    <property type="term" value="F:efflux transmembrane transporter activity"/>
    <property type="evidence" value="ECO:0007669"/>
    <property type="project" value="TreeGrafter"/>
</dbReference>
<dbReference type="InterPro" id="IPR006143">
    <property type="entry name" value="RND_pump_MFP"/>
</dbReference>
<dbReference type="PANTHER" id="PTHR30469:SF33">
    <property type="entry name" value="SLR1207 PROTEIN"/>
    <property type="match status" value="1"/>
</dbReference>
<reference evidence="4 5" key="1">
    <citation type="submission" date="2021-12" db="EMBL/GenBank/DDBJ databases">
        <title>Genome sequencing of bacteria with rrn-lacking chromosome and rrn-plasmid.</title>
        <authorList>
            <person name="Anda M."/>
            <person name="Iwasaki W."/>
        </authorList>
    </citation>
    <scope>NUCLEOTIDE SEQUENCE [LARGE SCALE GENOMIC DNA]</scope>
    <source>
        <strain evidence="4 5">DSM 100852</strain>
    </source>
</reference>
<dbReference type="AlphaFoldDB" id="A0AAU9CYU3"/>
<dbReference type="InterPro" id="IPR058792">
    <property type="entry name" value="Beta-barrel_RND_2"/>
</dbReference>
<protein>
    <submittedName>
        <fullName evidence="4">Hemolysin D</fullName>
    </submittedName>
</protein>
<evidence type="ECO:0000259" key="3">
    <source>
        <dbReference type="Pfam" id="PF25967"/>
    </source>
</evidence>
<comment type="similarity">
    <text evidence="1">Belongs to the membrane fusion protein (MFP) (TC 8.A.1) family.</text>
</comment>
<dbReference type="RefSeq" id="WP_338392185.1">
    <property type="nucleotide sequence ID" value="NZ_AP025314.1"/>
</dbReference>
<dbReference type="GO" id="GO:1990281">
    <property type="term" value="C:efflux pump complex"/>
    <property type="evidence" value="ECO:0007669"/>
    <property type="project" value="TreeGrafter"/>
</dbReference>
<evidence type="ECO:0000313" key="4">
    <source>
        <dbReference type="EMBL" id="BDD10642.1"/>
    </source>
</evidence>
<feature type="domain" description="CusB-like beta-barrel" evidence="2">
    <location>
        <begin position="206"/>
        <end position="278"/>
    </location>
</feature>
<dbReference type="InterPro" id="IPR058627">
    <property type="entry name" value="MdtA-like_C"/>
</dbReference>
<proteinExistence type="inferred from homology"/>
<dbReference type="Pfam" id="PF25954">
    <property type="entry name" value="Beta-barrel_RND_2"/>
    <property type="match status" value="1"/>
</dbReference>
<dbReference type="Proteomes" id="UP001348817">
    <property type="component" value="Chromosome"/>
</dbReference>
<organism evidence="4 5">
    <name type="scientific">Fulvitalea axinellae</name>
    <dbReference type="NCBI Taxonomy" id="1182444"/>
    <lineage>
        <taxon>Bacteria</taxon>
        <taxon>Pseudomonadati</taxon>
        <taxon>Bacteroidota</taxon>
        <taxon>Cytophagia</taxon>
        <taxon>Cytophagales</taxon>
        <taxon>Persicobacteraceae</taxon>
        <taxon>Fulvitalea</taxon>
    </lineage>
</organism>
<dbReference type="Gene3D" id="2.40.420.20">
    <property type="match status" value="1"/>
</dbReference>